<keyword evidence="6" id="KW-1185">Reference proteome</keyword>
<gene>
    <name evidence="5" type="ORF">BJY01DRAFT_259323</name>
</gene>
<organism evidence="5 6">
    <name type="scientific">Aspergillus pseudoustus</name>
    <dbReference type="NCBI Taxonomy" id="1810923"/>
    <lineage>
        <taxon>Eukaryota</taxon>
        <taxon>Fungi</taxon>
        <taxon>Dikarya</taxon>
        <taxon>Ascomycota</taxon>
        <taxon>Pezizomycotina</taxon>
        <taxon>Eurotiomycetes</taxon>
        <taxon>Eurotiomycetidae</taxon>
        <taxon>Eurotiales</taxon>
        <taxon>Aspergillaceae</taxon>
        <taxon>Aspergillus</taxon>
        <taxon>Aspergillus subgen. Nidulantes</taxon>
    </lineage>
</organism>
<keyword evidence="5" id="KW-0378">Hydrolase</keyword>
<dbReference type="SMART" id="SM00236">
    <property type="entry name" value="fCBD"/>
    <property type="match status" value="1"/>
</dbReference>
<dbReference type="Gene3D" id="3.40.50.1820">
    <property type="entry name" value="alpha/beta hydrolase"/>
    <property type="match status" value="2"/>
</dbReference>
<feature type="chain" id="PRO_5045910201" evidence="3">
    <location>
        <begin position="21"/>
        <end position="419"/>
    </location>
</feature>
<reference evidence="5 6" key="1">
    <citation type="submission" date="2024-07" db="EMBL/GenBank/DDBJ databases">
        <title>Section-level genome sequencing and comparative genomics of Aspergillus sections Usti and Cavernicolus.</title>
        <authorList>
            <consortium name="Lawrence Berkeley National Laboratory"/>
            <person name="Nybo J.L."/>
            <person name="Vesth T.C."/>
            <person name="Theobald S."/>
            <person name="Frisvad J.C."/>
            <person name="Larsen T.O."/>
            <person name="Kjaerboelling I."/>
            <person name="Rothschild-Mancinelli K."/>
            <person name="Lyhne E.K."/>
            <person name="Kogle M.E."/>
            <person name="Barry K."/>
            <person name="Clum A."/>
            <person name="Na H."/>
            <person name="Ledsgaard L."/>
            <person name="Lin J."/>
            <person name="Lipzen A."/>
            <person name="Kuo A."/>
            <person name="Riley R."/>
            <person name="Mondo S."/>
            <person name="Labutti K."/>
            <person name="Haridas S."/>
            <person name="Pangalinan J."/>
            <person name="Salamov A.A."/>
            <person name="Simmons B.A."/>
            <person name="Magnuson J.K."/>
            <person name="Chen J."/>
            <person name="Drula E."/>
            <person name="Henrissat B."/>
            <person name="Wiebenga A."/>
            <person name="Lubbers R.J."/>
            <person name="Gomes A.C."/>
            <person name="Makela M.R."/>
            <person name="Stajich J."/>
            <person name="Grigoriev I.V."/>
            <person name="Mortensen U.H."/>
            <person name="De Vries R.P."/>
            <person name="Baker S.E."/>
            <person name="Andersen M.R."/>
        </authorList>
    </citation>
    <scope>NUCLEOTIDE SEQUENCE [LARGE SCALE GENOMIC DNA]</scope>
    <source>
        <strain evidence="5 6">CBS 123904</strain>
    </source>
</reference>
<dbReference type="PROSITE" id="PS51164">
    <property type="entry name" value="CBM1_2"/>
    <property type="match status" value="1"/>
</dbReference>
<protein>
    <submittedName>
        <fullName evidence="5">Alpha/Beta hydrolase protein</fullName>
    </submittedName>
</protein>
<dbReference type="EMBL" id="JBFXLU010000021">
    <property type="protein sequence ID" value="KAL2853312.1"/>
    <property type="molecule type" value="Genomic_DNA"/>
</dbReference>
<evidence type="ECO:0000313" key="5">
    <source>
        <dbReference type="EMBL" id="KAL2853312.1"/>
    </source>
</evidence>
<dbReference type="SUPFAM" id="SSF57180">
    <property type="entry name" value="Cellulose-binding domain"/>
    <property type="match status" value="1"/>
</dbReference>
<dbReference type="InterPro" id="IPR029058">
    <property type="entry name" value="AB_hydrolase_fold"/>
</dbReference>
<evidence type="ECO:0000259" key="4">
    <source>
        <dbReference type="PROSITE" id="PS51164"/>
    </source>
</evidence>
<accession>A0ABR4KM08</accession>
<dbReference type="InterPro" id="IPR000254">
    <property type="entry name" value="CBD"/>
</dbReference>
<feature type="signal peptide" evidence="3">
    <location>
        <begin position="1"/>
        <end position="20"/>
    </location>
</feature>
<keyword evidence="1 3" id="KW-0732">Signal</keyword>
<evidence type="ECO:0000256" key="2">
    <source>
        <dbReference type="SAM" id="MobiDB-lite"/>
    </source>
</evidence>
<dbReference type="GO" id="GO:0016787">
    <property type="term" value="F:hydrolase activity"/>
    <property type="evidence" value="ECO:0007669"/>
    <property type="project" value="UniProtKB-KW"/>
</dbReference>
<dbReference type="PANTHER" id="PTHR42972:SF8">
    <property type="entry name" value="POLYHYDROXYBUTYRATE DEPOLYMERASE"/>
    <property type="match status" value="1"/>
</dbReference>
<evidence type="ECO:0000256" key="1">
    <source>
        <dbReference type="ARBA" id="ARBA00022729"/>
    </source>
</evidence>
<dbReference type="PANTHER" id="PTHR42972">
    <property type="entry name" value="TOL-PAL SYSTEM PROTEIN TOLB"/>
    <property type="match status" value="1"/>
</dbReference>
<evidence type="ECO:0000256" key="3">
    <source>
        <dbReference type="SAM" id="SignalP"/>
    </source>
</evidence>
<proteinExistence type="predicted"/>
<evidence type="ECO:0000313" key="6">
    <source>
        <dbReference type="Proteomes" id="UP001610446"/>
    </source>
</evidence>
<dbReference type="Pfam" id="PF00734">
    <property type="entry name" value="CBM_1"/>
    <property type="match status" value="1"/>
</dbReference>
<dbReference type="Proteomes" id="UP001610446">
    <property type="component" value="Unassembled WGS sequence"/>
</dbReference>
<name>A0ABR4KM08_9EURO</name>
<sequence length="419" mass="43702">MFSFITTVGCMTIAVTGASAAALSSYNVDPNSISVSGLSSGGFMAAQLGVAYSDIFTKGFGVFAGGPYDCARNQYYTTCMYNGNPSISTPTSNMKTWSGSKIADINTLEQRKVYMWVGSSDSTVGPNVMNQLQSQLTNFVDSANISYVKSSGAAHTFPTDFDGSGDNSCSSATSPFISNCNYDGAGASLQWLHGTLNAKNTGTLSGSIVSFDQTGSYGASGMDRVGYLYVPQSCKSVSTVCSLHVALHGCQQYYGKIGSKFVENTGYNKWADTNNMIILFPQAISDSSSHTVWNGGVLPNPNGCWDWVGWYGTDADQIGGVQMAAIVNQVKKIASGSGSTSSISSTSATSTSQTTISTTQTTTTTATSTSTGTLAPLYGQCGGIGWTGPTACASGVCTSYTPYYAQCLPSLANLLVRPI</sequence>
<feature type="region of interest" description="Disordered" evidence="2">
    <location>
        <begin position="336"/>
        <end position="368"/>
    </location>
</feature>
<dbReference type="SUPFAM" id="SSF53474">
    <property type="entry name" value="alpha/beta-Hydrolases"/>
    <property type="match status" value="1"/>
</dbReference>
<comment type="caution">
    <text evidence="5">The sequence shown here is derived from an EMBL/GenBank/DDBJ whole genome shotgun (WGS) entry which is preliminary data.</text>
</comment>
<feature type="domain" description="CBM1" evidence="4">
    <location>
        <begin position="373"/>
        <end position="408"/>
    </location>
</feature>
<dbReference type="InterPro" id="IPR035971">
    <property type="entry name" value="CBD_sf"/>
</dbReference>